<organism evidence="1 2">
    <name type="scientific">Marinomonas polaris DSM 16579</name>
    <dbReference type="NCBI Taxonomy" id="1122206"/>
    <lineage>
        <taxon>Bacteria</taxon>
        <taxon>Pseudomonadati</taxon>
        <taxon>Pseudomonadota</taxon>
        <taxon>Gammaproteobacteria</taxon>
        <taxon>Oceanospirillales</taxon>
        <taxon>Oceanospirillaceae</taxon>
        <taxon>Marinomonas</taxon>
    </lineage>
</organism>
<dbReference type="Proteomes" id="UP000184517">
    <property type="component" value="Unassembled WGS sequence"/>
</dbReference>
<name>A0A1M5JWC9_9GAMM</name>
<proteinExistence type="predicted"/>
<dbReference type="AlphaFoldDB" id="A0A1M5JWC9"/>
<keyword evidence="2" id="KW-1185">Reference proteome</keyword>
<dbReference type="InterPro" id="IPR013406">
    <property type="entry name" value="CHP02574_addiction_mod"/>
</dbReference>
<evidence type="ECO:0000313" key="1">
    <source>
        <dbReference type="EMBL" id="SHG44529.1"/>
    </source>
</evidence>
<sequence>MSDALKTVLDNMEQLTPSEKALAAHCLLSSLEGEPSNDVESVWLALAEDRSNALLSGDVKAVSWEEIKAQVVK</sequence>
<reference evidence="2" key="1">
    <citation type="submission" date="2016-11" db="EMBL/GenBank/DDBJ databases">
        <authorList>
            <person name="Varghese N."/>
            <person name="Submissions S."/>
        </authorList>
    </citation>
    <scope>NUCLEOTIDE SEQUENCE [LARGE SCALE GENOMIC DNA]</scope>
    <source>
        <strain evidence="2">DSM 16579</strain>
    </source>
</reference>
<dbReference type="OrthoDB" id="6107046at2"/>
<gene>
    <name evidence="1" type="ORF">SAMN02745753_03928</name>
</gene>
<dbReference type="Pfam" id="PF09720">
    <property type="entry name" value="Unstab_antitox"/>
    <property type="match status" value="1"/>
</dbReference>
<dbReference type="RefSeq" id="WP_012069550.1">
    <property type="nucleotide sequence ID" value="NZ_FQVF01000022.1"/>
</dbReference>
<accession>A0A1M5JWC9</accession>
<protein>
    <submittedName>
        <fullName evidence="1">Putative addiction module component</fullName>
    </submittedName>
</protein>
<dbReference type="STRING" id="1122206.SAMN02745753_03928"/>
<dbReference type="EMBL" id="FQVF01000022">
    <property type="protein sequence ID" value="SHG44529.1"/>
    <property type="molecule type" value="Genomic_DNA"/>
</dbReference>
<evidence type="ECO:0000313" key="2">
    <source>
        <dbReference type="Proteomes" id="UP000184517"/>
    </source>
</evidence>